<dbReference type="GeneID" id="37118569"/>
<name>A0A317W5G8_9EURO</name>
<dbReference type="Pfam" id="PF24969">
    <property type="entry name" value="LRR_15"/>
    <property type="match status" value="1"/>
</dbReference>
<sequence>MEAPRHLPNELLLMIGQHVDDLKTKRSLVGYSRQFYHLFLPLLYSRLDLSSMFRREGLGVFCEVGIPLIQNICRRPNLASFVRCLKIVADDPTNIHRGDRRHVELLKGDVNIDISLLSSVLNEVCGDWYNPKDWLWQLLLLSDEAWVGVLLTRLSHVRELFVSYGLPDLAQRYLNKAAERWKPFQESPPFSFLREVEIGSLAAREVPYNGFSTYYVDINLVRPFFYLPAVRKITITGVQNQPLVYTSHIALDTSCITNPTHSVTELSIDGVVGIGVIDDWLAACGPLRSFKMQYGCYPHWDPYEMVLNNLFEPRELRKSLLQYSQSLEDLTVCFPPWYPTMREVGFADDEDIIDCERISFGSFKEFSVLKTLAIPHHNLMMPVQPRNVDEDIFLGDLLPSSLEHLSIFQIDGDKFSRLVSNLIQMICEREIHVLHLEAITLEMDLVTYSNDSVDHANCEDFVLLETACSDHGMRLNRENVRKPDWSE</sequence>
<proteinExistence type="predicted"/>
<gene>
    <name evidence="2" type="ORF">BO94DRAFT_602530</name>
</gene>
<dbReference type="AlphaFoldDB" id="A0A317W5G8"/>
<feature type="domain" description="Leucine-rich repeat" evidence="1">
    <location>
        <begin position="66"/>
        <end position="450"/>
    </location>
</feature>
<dbReference type="InterPro" id="IPR056867">
    <property type="entry name" value="LRR_15"/>
</dbReference>
<evidence type="ECO:0000259" key="1">
    <source>
        <dbReference type="Pfam" id="PF24969"/>
    </source>
</evidence>
<dbReference type="OrthoDB" id="2520703at2759"/>
<evidence type="ECO:0000313" key="2">
    <source>
        <dbReference type="EMBL" id="PWY80288.1"/>
    </source>
</evidence>
<comment type="caution">
    <text evidence="2">The sequence shown here is derived from an EMBL/GenBank/DDBJ whole genome shotgun (WGS) entry which is preliminary data.</text>
</comment>
<dbReference type="STRING" id="1450535.A0A317W5G8"/>
<reference evidence="2 3" key="1">
    <citation type="submission" date="2016-12" db="EMBL/GenBank/DDBJ databases">
        <title>The genomes of Aspergillus section Nigri reveals drivers in fungal speciation.</title>
        <authorList>
            <consortium name="DOE Joint Genome Institute"/>
            <person name="Vesth T.C."/>
            <person name="Nybo J."/>
            <person name="Theobald S."/>
            <person name="Brandl J."/>
            <person name="Frisvad J.C."/>
            <person name="Nielsen K.F."/>
            <person name="Lyhne E.K."/>
            <person name="Kogle M.E."/>
            <person name="Kuo A."/>
            <person name="Riley R."/>
            <person name="Clum A."/>
            <person name="Nolan M."/>
            <person name="Lipzen A."/>
            <person name="Salamov A."/>
            <person name="Henrissat B."/>
            <person name="Wiebenga A."/>
            <person name="De Vries R.P."/>
            <person name="Grigoriev I.V."/>
            <person name="Mortensen U.H."/>
            <person name="Andersen M.R."/>
            <person name="Baker S.E."/>
        </authorList>
    </citation>
    <scope>NUCLEOTIDE SEQUENCE [LARGE SCALE GENOMIC DNA]</scope>
    <source>
        <strain evidence="2 3">CBS 115572</strain>
    </source>
</reference>
<dbReference type="RefSeq" id="XP_025465147.1">
    <property type="nucleotide sequence ID" value="XM_025616426.1"/>
</dbReference>
<keyword evidence="3" id="KW-1185">Reference proteome</keyword>
<dbReference type="Proteomes" id="UP000246702">
    <property type="component" value="Unassembled WGS sequence"/>
</dbReference>
<accession>A0A317W5G8</accession>
<dbReference type="EMBL" id="MSFK01000022">
    <property type="protein sequence ID" value="PWY80288.1"/>
    <property type="molecule type" value="Genomic_DNA"/>
</dbReference>
<evidence type="ECO:0000313" key="3">
    <source>
        <dbReference type="Proteomes" id="UP000246702"/>
    </source>
</evidence>
<protein>
    <recommendedName>
        <fullName evidence="1">Leucine-rich repeat domain-containing protein</fullName>
    </recommendedName>
</protein>
<organism evidence="2 3">
    <name type="scientific">Aspergillus sclerotioniger CBS 115572</name>
    <dbReference type="NCBI Taxonomy" id="1450535"/>
    <lineage>
        <taxon>Eukaryota</taxon>
        <taxon>Fungi</taxon>
        <taxon>Dikarya</taxon>
        <taxon>Ascomycota</taxon>
        <taxon>Pezizomycotina</taxon>
        <taxon>Eurotiomycetes</taxon>
        <taxon>Eurotiomycetidae</taxon>
        <taxon>Eurotiales</taxon>
        <taxon>Aspergillaceae</taxon>
        <taxon>Aspergillus</taxon>
        <taxon>Aspergillus subgen. Circumdati</taxon>
    </lineage>
</organism>